<dbReference type="SUPFAM" id="SSF57850">
    <property type="entry name" value="RING/U-box"/>
    <property type="match status" value="1"/>
</dbReference>
<dbReference type="GO" id="GO:0003735">
    <property type="term" value="F:structural constituent of ribosome"/>
    <property type="evidence" value="ECO:0007669"/>
    <property type="project" value="InterPro"/>
</dbReference>
<dbReference type="Gene3D" id="1.10.455.10">
    <property type="entry name" value="Ribosomal protein S7 domain"/>
    <property type="match status" value="1"/>
</dbReference>
<dbReference type="CDD" id="cd16492">
    <property type="entry name" value="RING-CH-C4HC3_NFX1-like"/>
    <property type="match status" value="1"/>
</dbReference>
<keyword evidence="9" id="KW-0805">Transcription regulation</keyword>
<dbReference type="GO" id="GO:0015935">
    <property type="term" value="C:small ribosomal subunit"/>
    <property type="evidence" value="ECO:0007669"/>
    <property type="project" value="InterPro"/>
</dbReference>
<feature type="compositionally biased region" description="Low complexity" evidence="15">
    <location>
        <begin position="93"/>
        <end position="117"/>
    </location>
</feature>
<name>A0A834ZFF6_TETSI</name>
<dbReference type="Pfam" id="PF24435">
    <property type="entry name" value="RRM_NFXL1"/>
    <property type="match status" value="1"/>
</dbReference>
<keyword evidence="19" id="KW-1185">Reference proteome</keyword>
<dbReference type="InterPro" id="IPR019787">
    <property type="entry name" value="Znf_PHD-finger"/>
</dbReference>
<protein>
    <submittedName>
        <fullName evidence="18">Uncharacterized protein</fullName>
    </submittedName>
</protein>
<dbReference type="CDD" id="cd14867">
    <property type="entry name" value="uS7_Eukaryote"/>
    <property type="match status" value="1"/>
</dbReference>
<dbReference type="OMA" id="KLACANH"/>
<reference evidence="18 19" key="1">
    <citation type="submission" date="2020-04" db="EMBL/GenBank/DDBJ databases">
        <title>Plant Genome Project.</title>
        <authorList>
            <person name="Zhang R.-G."/>
        </authorList>
    </citation>
    <scope>NUCLEOTIDE SEQUENCE [LARGE SCALE GENOMIC DNA]</scope>
    <source>
        <strain evidence="18">YNK0</strain>
        <tissue evidence="18">Leaf</tissue>
    </source>
</reference>
<dbReference type="GO" id="GO:0000981">
    <property type="term" value="F:DNA-binding transcription factor activity, RNA polymerase II-specific"/>
    <property type="evidence" value="ECO:0007669"/>
    <property type="project" value="TreeGrafter"/>
</dbReference>
<dbReference type="GO" id="GO:0005634">
    <property type="term" value="C:nucleus"/>
    <property type="evidence" value="ECO:0007669"/>
    <property type="project" value="UniProtKB-SubCell"/>
</dbReference>
<keyword evidence="4" id="KW-0479">Metal-binding</keyword>
<dbReference type="InterPro" id="IPR000967">
    <property type="entry name" value="Znf_NFX1"/>
</dbReference>
<dbReference type="PANTHER" id="PTHR12360:SF12">
    <property type="entry name" value="TRANSCRIPTIONAL REPRESSOR NF-X1"/>
    <property type="match status" value="1"/>
</dbReference>
<feature type="region of interest" description="Disordered" evidence="15">
    <location>
        <begin position="1"/>
        <end position="172"/>
    </location>
</feature>
<dbReference type="PROSITE" id="PS50016">
    <property type="entry name" value="ZF_PHD_2"/>
    <property type="match status" value="1"/>
</dbReference>
<evidence type="ECO:0000256" key="13">
    <source>
        <dbReference type="PROSITE-ProRule" id="PRU00175"/>
    </source>
</evidence>
<evidence type="ECO:0000256" key="6">
    <source>
        <dbReference type="ARBA" id="ARBA00022771"/>
    </source>
</evidence>
<dbReference type="GO" id="GO:0000977">
    <property type="term" value="F:RNA polymerase II transcription regulatory region sequence-specific DNA binding"/>
    <property type="evidence" value="ECO:0007669"/>
    <property type="project" value="TreeGrafter"/>
</dbReference>
<evidence type="ECO:0000256" key="11">
    <source>
        <dbReference type="ARBA" id="ARBA00023242"/>
    </source>
</evidence>
<dbReference type="InterPro" id="IPR001841">
    <property type="entry name" value="Znf_RING"/>
</dbReference>
<evidence type="ECO:0000256" key="10">
    <source>
        <dbReference type="ARBA" id="ARBA00023163"/>
    </source>
</evidence>
<sequence length="1291" mass="139594">MSSQARNDRRKDASRVPIRSNHRQEWVPRGGSSSSSSTVVNPLSSNSDLNPNWNGNGRGSNYNSRAGSSSSTSTVVNPVFSNSDLIPNGIGRGSNYNSRGGSSSSSSTVVNPVFSSSDLIPNGIGRGSNYNSGTAHTRKRGNLSVPRSSYVAVPRREEENEKEEETRKEEHVPQLVQEIQDKLMKGTVECMICYDMVRRTAPIWSCSSCYSIFHLNCIRKWARAPTSIDLSAEKNNRGLNWRCPGCQSVQLVLTSSKLGFRYCHPGPCPPCKAFAPPRLCPCGKKTITTRCSDRKSIHTCGQHCGMLLKCGRHRCVRVCHTGPCDPCRVPIDASCFCKKKMEVVLCGEMAVEGEVNAIDGVFSCNSTCGKKLDCGNHECGEICHPGQCGECELTPWRNRTCCCGKTNLQEERQSCLDPVPTCPQVCGKPLPCGLHHCKEVCHVGDCAPCLVLVSQKCRCGSSSQTAECYRTVEEDGKFVCEKPCGRKKNCGRHRCSESCCPLSNPNNRLPGDWDPHLCSMVCGKKLRCGQHSWELLCHSGHCPPCLETMFTDLICACGKTSIPPPLPCGTPPPTCQYPCSVSQPCGHSSSHSCHFGDCPPCSVPVAKECIGGHVILRNIPCGLRDIRCNQLCGKPRQCGMHACARTCHPQPCNSSSVPGSGQKASCGQTCGAPRRDCGHTCTATCHPSSPCPDIRCDFPVTITCSCGRITASVPCEAGGSTGGFHVDTVFEASVIQKLPVPLQPVEANGMKVPLGQRKLVCDEDCAKMERKRVLADAFDVTTPNLDALHFGENAAVSDLLADMLRQEPKWVLSVEERFKFLVLGKSKGATTNGIRVHVFSTMLKEKRDVIRQIAERWKVLVQAAGWEPKRFLVVDVTPKSKVPARVLGAKGAVPLNVSQPPIFDPLVDMDPRLVVALLDLPRDANISALVLRFGGECELVWLNDKNALAVFSDPARATTALRRLDNGSPYHGAIVVPQNGGASAASPVVNVWAGASMSKEGGSAVSLKSNPWKKAVVQEPGWGEDSWGGEDLPSGAIDVQASVWKGKEAPLVASRNRWNVLDPDTFSSSAASLVRIEDPQNQIGSSSTTELETEAGGSYSVEESGGGTNEVELPEVGDISLADYIGVSASKHATYVPHTAGRYSAKRFRKAQCPIVERLTNSLMMHGRNNGKKLMAVRIIKHAMEIIHLLTDANPIQIIVDAVINSGPREDATRIGSAGVVRRQAVDISPLRRVNQAIYLLTTGARESAFRNIKTIAECLADELINAAKGSSNSYAIKKKDEIERVAKANR</sequence>
<dbReference type="PROSITE" id="PS00052">
    <property type="entry name" value="RIBOSOMAL_S7"/>
    <property type="match status" value="1"/>
</dbReference>
<feature type="domain" description="PHD-type" evidence="16">
    <location>
        <begin position="187"/>
        <end position="249"/>
    </location>
</feature>
<dbReference type="PROSITE" id="PS50089">
    <property type="entry name" value="ZF_RING_2"/>
    <property type="match status" value="1"/>
</dbReference>
<dbReference type="SMART" id="SM00438">
    <property type="entry name" value="ZnF_NFX"/>
    <property type="match status" value="9"/>
</dbReference>
<proteinExistence type="inferred from homology"/>
<dbReference type="Pfam" id="PF00177">
    <property type="entry name" value="Ribosomal_S7"/>
    <property type="match status" value="1"/>
</dbReference>
<dbReference type="GO" id="GO:0006412">
    <property type="term" value="P:translation"/>
    <property type="evidence" value="ECO:0007669"/>
    <property type="project" value="InterPro"/>
</dbReference>
<evidence type="ECO:0000256" key="3">
    <source>
        <dbReference type="ARBA" id="ARBA00007269"/>
    </source>
</evidence>
<keyword evidence="11" id="KW-0539">Nucleus</keyword>
<evidence type="ECO:0000256" key="12">
    <source>
        <dbReference type="ARBA" id="ARBA00023274"/>
    </source>
</evidence>
<evidence type="ECO:0000256" key="15">
    <source>
        <dbReference type="SAM" id="MobiDB-lite"/>
    </source>
</evidence>
<keyword evidence="12 14" id="KW-0687">Ribonucleoprotein</keyword>
<keyword evidence="8 14" id="KW-0689">Ribosomal protein</keyword>
<keyword evidence="5" id="KW-0677">Repeat</keyword>
<keyword evidence="6 13" id="KW-0863">Zinc-finger</keyword>
<dbReference type="PANTHER" id="PTHR12360">
    <property type="entry name" value="NUCLEAR TRANSCRIPTION FACTOR, X-BOX BINDING 1 NFX1"/>
    <property type="match status" value="1"/>
</dbReference>
<dbReference type="OrthoDB" id="6512771at2759"/>
<evidence type="ECO:0000259" key="17">
    <source>
        <dbReference type="PROSITE" id="PS50089"/>
    </source>
</evidence>
<dbReference type="FunFam" id="1.10.455.10:FF:000002">
    <property type="entry name" value="40S ribosomal protein S5"/>
    <property type="match status" value="1"/>
</dbReference>
<evidence type="ECO:0000256" key="4">
    <source>
        <dbReference type="ARBA" id="ARBA00022723"/>
    </source>
</evidence>
<feature type="compositionally biased region" description="Low complexity" evidence="15">
    <location>
        <begin position="32"/>
        <end position="83"/>
    </location>
</feature>
<dbReference type="InterPro" id="IPR034078">
    <property type="entry name" value="NFX1_fam"/>
</dbReference>
<dbReference type="EMBL" id="JABCRI010000008">
    <property type="protein sequence ID" value="KAF8401557.1"/>
    <property type="molecule type" value="Genomic_DNA"/>
</dbReference>
<feature type="compositionally biased region" description="Low complexity" evidence="15">
    <location>
        <begin position="1094"/>
        <end position="1103"/>
    </location>
</feature>
<comment type="subcellular location">
    <subcellularLocation>
        <location evidence="1">Nucleus</location>
    </subcellularLocation>
</comment>
<evidence type="ECO:0000256" key="14">
    <source>
        <dbReference type="RuleBase" id="RU003619"/>
    </source>
</evidence>
<accession>A0A834ZFF6</accession>
<comment type="similarity">
    <text evidence="2 14">Belongs to the universal ribosomal protein uS7 family.</text>
</comment>
<evidence type="ECO:0000313" key="19">
    <source>
        <dbReference type="Proteomes" id="UP000655225"/>
    </source>
</evidence>
<evidence type="ECO:0000259" key="16">
    <source>
        <dbReference type="PROSITE" id="PS50016"/>
    </source>
</evidence>
<feature type="region of interest" description="Disordered" evidence="15">
    <location>
        <begin position="1077"/>
        <end position="1110"/>
    </location>
</feature>
<gene>
    <name evidence="18" type="ORF">HHK36_012499</name>
</gene>
<dbReference type="Pfam" id="PF01422">
    <property type="entry name" value="zf-NF-X1"/>
    <property type="match status" value="9"/>
</dbReference>
<evidence type="ECO:0000256" key="1">
    <source>
        <dbReference type="ARBA" id="ARBA00004123"/>
    </source>
</evidence>
<dbReference type="InterPro" id="IPR056234">
    <property type="entry name" value="RRM_NFXL1"/>
</dbReference>
<keyword evidence="10" id="KW-0804">Transcription</keyword>
<feature type="compositionally biased region" description="Basic and acidic residues" evidence="15">
    <location>
        <begin position="154"/>
        <end position="172"/>
    </location>
</feature>
<feature type="compositionally biased region" description="Basic and acidic residues" evidence="15">
    <location>
        <begin position="1"/>
        <end position="14"/>
    </location>
</feature>
<evidence type="ECO:0000256" key="2">
    <source>
        <dbReference type="ARBA" id="ARBA00007151"/>
    </source>
</evidence>
<comment type="similarity">
    <text evidence="3">Belongs to the NFX1 family.</text>
</comment>
<comment type="caution">
    <text evidence="18">The sequence shown here is derived from an EMBL/GenBank/DDBJ whole genome shotgun (WGS) entry which is preliminary data.</text>
</comment>
<dbReference type="InterPro" id="IPR005716">
    <property type="entry name" value="Ribosomal_uS7_euk/arc"/>
</dbReference>
<dbReference type="SUPFAM" id="SSF47973">
    <property type="entry name" value="Ribosomal protein S7"/>
    <property type="match status" value="1"/>
</dbReference>
<evidence type="ECO:0000256" key="5">
    <source>
        <dbReference type="ARBA" id="ARBA00022737"/>
    </source>
</evidence>
<dbReference type="Proteomes" id="UP000655225">
    <property type="component" value="Unassembled WGS sequence"/>
</dbReference>
<evidence type="ECO:0000256" key="7">
    <source>
        <dbReference type="ARBA" id="ARBA00022833"/>
    </source>
</evidence>
<dbReference type="InterPro" id="IPR023798">
    <property type="entry name" value="Ribosomal_uS7_dom"/>
</dbReference>
<dbReference type="InterPro" id="IPR036823">
    <property type="entry name" value="Ribosomal_uS7_dom_sf"/>
</dbReference>
<dbReference type="NCBIfam" id="TIGR01028">
    <property type="entry name" value="uS7_euk_arch"/>
    <property type="match status" value="1"/>
</dbReference>
<feature type="compositionally biased region" description="Polar residues" evidence="15">
    <location>
        <begin position="1079"/>
        <end position="1090"/>
    </location>
</feature>
<evidence type="ECO:0000256" key="8">
    <source>
        <dbReference type="ARBA" id="ARBA00022980"/>
    </source>
</evidence>
<evidence type="ECO:0000313" key="18">
    <source>
        <dbReference type="EMBL" id="KAF8401557.1"/>
    </source>
</evidence>
<dbReference type="InterPro" id="IPR020606">
    <property type="entry name" value="Ribosomal_uS7_CS"/>
</dbReference>
<dbReference type="GO" id="GO:0003723">
    <property type="term" value="F:RNA binding"/>
    <property type="evidence" value="ECO:0007669"/>
    <property type="project" value="InterPro"/>
</dbReference>
<keyword evidence="7" id="KW-0862">Zinc</keyword>
<organism evidence="18 19">
    <name type="scientific">Tetracentron sinense</name>
    <name type="common">Spur-leaf</name>
    <dbReference type="NCBI Taxonomy" id="13715"/>
    <lineage>
        <taxon>Eukaryota</taxon>
        <taxon>Viridiplantae</taxon>
        <taxon>Streptophyta</taxon>
        <taxon>Embryophyta</taxon>
        <taxon>Tracheophyta</taxon>
        <taxon>Spermatophyta</taxon>
        <taxon>Magnoliopsida</taxon>
        <taxon>Trochodendrales</taxon>
        <taxon>Trochodendraceae</taxon>
        <taxon>Tetracentron</taxon>
    </lineage>
</organism>
<feature type="domain" description="RING-type" evidence="17">
    <location>
        <begin position="190"/>
        <end position="247"/>
    </location>
</feature>
<dbReference type="CDD" id="cd06008">
    <property type="entry name" value="NF-X1-zinc-finger"/>
    <property type="match status" value="6"/>
</dbReference>
<evidence type="ECO:0000256" key="9">
    <source>
        <dbReference type="ARBA" id="ARBA00023015"/>
    </source>
</evidence>
<dbReference type="GO" id="GO:0008270">
    <property type="term" value="F:zinc ion binding"/>
    <property type="evidence" value="ECO:0007669"/>
    <property type="project" value="UniProtKB-KW"/>
</dbReference>